<gene>
    <name evidence="8" type="ORF">AU210_008915</name>
</gene>
<evidence type="ECO:0000256" key="1">
    <source>
        <dbReference type="ARBA" id="ARBA00007905"/>
    </source>
</evidence>
<dbReference type="PRINTS" id="PR00069">
    <property type="entry name" value="ALDKETRDTASE"/>
</dbReference>
<evidence type="ECO:0000313" key="8">
    <source>
        <dbReference type="EMBL" id="PCD32669.1"/>
    </source>
</evidence>
<sequence length="279" mass="30911">MNSTNTASAIPAVKLNDGSEIPMIAYGLGTANFKKGGRTDYDENAFNCALTAINSGFYHLDGASAYGNEEELGAAIRASSVPREKLYVVTKLNGWKKQDVQNAFDTSMKKLGLDYVDLYLIHAPFFAEKAEDLQEAWATLEAIKGSGRAKSIAINQIEYHPYLQHGNLVEYHHKNNIALSAYAPLTAIIRARPGPVDALYANLASKYGVTEGDIALRWCIDQNIVAITTSSSEERLKSYMANVWSFKLASEEIEGISMMGKQKHFRAFQNQWIAEGDWR</sequence>
<dbReference type="InterPro" id="IPR044494">
    <property type="entry name" value="AKR3C2/3"/>
</dbReference>
<dbReference type="InterPro" id="IPR023210">
    <property type="entry name" value="NADP_OxRdtase_dom"/>
</dbReference>
<dbReference type="Pfam" id="PF00248">
    <property type="entry name" value="Aldo_ket_red"/>
    <property type="match status" value="1"/>
</dbReference>
<evidence type="ECO:0000256" key="3">
    <source>
        <dbReference type="ARBA" id="ARBA00023002"/>
    </source>
</evidence>
<dbReference type="PIRSF" id="PIRSF000097">
    <property type="entry name" value="AKR"/>
    <property type="match status" value="1"/>
</dbReference>
<feature type="active site" description="Proton donor" evidence="4">
    <location>
        <position position="66"/>
    </location>
</feature>
<dbReference type="EMBL" id="MABQ02000006">
    <property type="protein sequence ID" value="PCD32669.1"/>
    <property type="molecule type" value="Genomic_DNA"/>
</dbReference>
<reference evidence="8 9" key="1">
    <citation type="journal article" date="2016" name="Environ. Microbiol.">
        <title>Effector profiles distinguish formae speciales of Fusarium oxysporum.</title>
        <authorList>
            <person name="van Dam P."/>
            <person name="Fokkens L."/>
            <person name="Schmidt S.M."/>
            <person name="Linmans J.H."/>
            <person name="Kistler H.C."/>
            <person name="Ma L.J."/>
            <person name="Rep M."/>
        </authorList>
    </citation>
    <scope>NUCLEOTIDE SEQUENCE [LARGE SCALE GENOMIC DNA]</scope>
    <source>
        <strain evidence="8 9">Forc016</strain>
    </source>
</reference>
<dbReference type="STRING" id="327505.A0A2H3H5F7"/>
<dbReference type="GO" id="GO:0016652">
    <property type="term" value="F:oxidoreductase activity, acting on NAD(P)H as acceptor"/>
    <property type="evidence" value="ECO:0007669"/>
    <property type="project" value="InterPro"/>
</dbReference>
<comment type="caution">
    <text evidence="8">The sequence shown here is derived from an EMBL/GenBank/DDBJ whole genome shotgun (WGS) entry which is preliminary data.</text>
</comment>
<protein>
    <recommendedName>
        <fullName evidence="7">NADP-dependent oxidoreductase domain-containing protein</fullName>
    </recommendedName>
</protein>
<dbReference type="GO" id="GO:0016616">
    <property type="term" value="F:oxidoreductase activity, acting on the CH-OH group of donors, NAD or NADP as acceptor"/>
    <property type="evidence" value="ECO:0007669"/>
    <property type="project" value="UniProtKB-ARBA"/>
</dbReference>
<dbReference type="InterPro" id="IPR020471">
    <property type="entry name" value="AKR"/>
</dbReference>
<dbReference type="Gene3D" id="3.20.20.100">
    <property type="entry name" value="NADP-dependent oxidoreductase domain"/>
    <property type="match status" value="1"/>
</dbReference>
<accession>A0A2H3H5F7</accession>
<feature type="domain" description="NADP-dependent oxidoreductase" evidence="7">
    <location>
        <begin position="27"/>
        <end position="154"/>
    </location>
</feature>
<evidence type="ECO:0000259" key="7">
    <source>
        <dbReference type="Pfam" id="PF00248"/>
    </source>
</evidence>
<dbReference type="PANTHER" id="PTHR43827">
    <property type="entry name" value="2,5-DIKETO-D-GLUCONIC ACID REDUCTASE"/>
    <property type="match status" value="1"/>
</dbReference>
<name>A0A2H3H5F7_FUSOX</name>
<evidence type="ECO:0000256" key="2">
    <source>
        <dbReference type="ARBA" id="ARBA00022857"/>
    </source>
</evidence>
<evidence type="ECO:0000256" key="4">
    <source>
        <dbReference type="PIRSR" id="PIRSR000097-1"/>
    </source>
</evidence>
<dbReference type="AlphaFoldDB" id="A0A2H3H5F7"/>
<proteinExistence type="inferred from homology"/>
<organism evidence="8 9">
    <name type="scientific">Fusarium oxysporum f. sp. radicis-cucumerinum</name>
    <dbReference type="NCBI Taxonomy" id="327505"/>
    <lineage>
        <taxon>Eukaryota</taxon>
        <taxon>Fungi</taxon>
        <taxon>Dikarya</taxon>
        <taxon>Ascomycota</taxon>
        <taxon>Pezizomycotina</taxon>
        <taxon>Sordariomycetes</taxon>
        <taxon>Hypocreomycetidae</taxon>
        <taxon>Hypocreales</taxon>
        <taxon>Nectriaceae</taxon>
        <taxon>Fusarium</taxon>
        <taxon>Fusarium oxysporum species complex</taxon>
    </lineage>
</organism>
<comment type="similarity">
    <text evidence="1">Belongs to the aldo/keto reductase family.</text>
</comment>
<feature type="site" description="Lowers pKa of active site Tyr" evidence="6">
    <location>
        <position position="91"/>
    </location>
</feature>
<evidence type="ECO:0000313" key="9">
    <source>
        <dbReference type="Proteomes" id="UP000219602"/>
    </source>
</evidence>
<evidence type="ECO:0000256" key="6">
    <source>
        <dbReference type="PIRSR" id="PIRSR000097-3"/>
    </source>
</evidence>
<feature type="binding site" evidence="5">
    <location>
        <position position="122"/>
    </location>
    <ligand>
        <name>substrate</name>
    </ligand>
</feature>
<evidence type="ECO:0000256" key="5">
    <source>
        <dbReference type="PIRSR" id="PIRSR000097-2"/>
    </source>
</evidence>
<dbReference type="SUPFAM" id="SSF51430">
    <property type="entry name" value="NAD(P)-linked oxidoreductase"/>
    <property type="match status" value="1"/>
</dbReference>
<dbReference type="CDD" id="cd19120">
    <property type="entry name" value="AKR_AKR3C2-3"/>
    <property type="match status" value="1"/>
</dbReference>
<dbReference type="PANTHER" id="PTHR43827:SF3">
    <property type="entry name" value="NADP-DEPENDENT OXIDOREDUCTASE DOMAIN-CONTAINING PROTEIN"/>
    <property type="match status" value="1"/>
</dbReference>
<dbReference type="InterPro" id="IPR036812">
    <property type="entry name" value="NAD(P)_OxRdtase_dom_sf"/>
</dbReference>
<keyword evidence="2" id="KW-0521">NADP</keyword>
<dbReference type="Proteomes" id="UP000219602">
    <property type="component" value="Chromosome 8"/>
</dbReference>
<reference evidence="8 9" key="2">
    <citation type="journal article" date="2017" name="Sci. Rep.">
        <title>A mobile pathogenicity chromosome in Fusarium oxysporum for infection of multiple cucurbit species.</title>
        <authorList>
            <person name="van Dam P."/>
            <person name="Fokkens L."/>
            <person name="Ayukawa Y."/>
            <person name="van der Gragt M."/>
            <person name="Ter Horst A."/>
            <person name="Brankovics B."/>
            <person name="Houterman P.M."/>
            <person name="Arie T."/>
            <person name="Rep M."/>
        </authorList>
    </citation>
    <scope>NUCLEOTIDE SEQUENCE [LARGE SCALE GENOMIC DNA]</scope>
    <source>
        <strain evidence="8 9">Forc016</strain>
    </source>
</reference>
<keyword evidence="3" id="KW-0560">Oxidoreductase</keyword>